<evidence type="ECO:0000313" key="6">
    <source>
        <dbReference type="EMBL" id="RSH90519.1"/>
    </source>
</evidence>
<dbReference type="PANTHER" id="PTHR43142:SF1">
    <property type="entry name" value="CARBOXYLIC ESTER HYDROLASE"/>
    <property type="match status" value="1"/>
</dbReference>
<dbReference type="GO" id="GO:0016787">
    <property type="term" value="F:hydrolase activity"/>
    <property type="evidence" value="ECO:0007669"/>
    <property type="project" value="UniProtKB-KW"/>
</dbReference>
<keyword evidence="7" id="KW-1185">Reference proteome</keyword>
<comment type="similarity">
    <text evidence="1 3">Belongs to the type-B carboxylesterase/lipase family.</text>
</comment>
<dbReference type="InterPro" id="IPR029058">
    <property type="entry name" value="AB_hydrolase_fold"/>
</dbReference>
<dbReference type="OrthoDB" id="6846267at2759"/>
<reference evidence="6 7" key="1">
    <citation type="submission" date="2018-11" db="EMBL/GenBank/DDBJ databases">
        <title>Genome sequence of Saitozyma podzolica DSM 27192.</title>
        <authorList>
            <person name="Aliyu H."/>
            <person name="Gorte O."/>
            <person name="Ochsenreither K."/>
        </authorList>
    </citation>
    <scope>NUCLEOTIDE SEQUENCE [LARGE SCALE GENOMIC DNA]</scope>
    <source>
        <strain evidence="6 7">DSM 27192</strain>
    </source>
</reference>
<comment type="caution">
    <text evidence="6">The sequence shown here is derived from an EMBL/GenBank/DDBJ whole genome shotgun (WGS) entry which is preliminary data.</text>
</comment>
<dbReference type="Pfam" id="PF00135">
    <property type="entry name" value="COesterase"/>
    <property type="match status" value="1"/>
</dbReference>
<dbReference type="EMBL" id="RSCD01000010">
    <property type="protein sequence ID" value="RSH90519.1"/>
    <property type="molecule type" value="Genomic_DNA"/>
</dbReference>
<accession>A0A427YH86</accession>
<dbReference type="EC" id="3.1.1.-" evidence="3"/>
<name>A0A427YH86_9TREE</name>
<sequence>MPIATSPPLTDIAPGDMTGDQLALASSEAVFAQTRYGNITGGRVRNGCQVFLNVPYGQNVLRWVDPKALADDHRYPDTEYTVDGLYCAQPSRPYTLQIPMRDRLGLGQPTENPFFADIYIPSDRDLSDTSLPPLPVRVFIHGGFLQFGSTSGQHYNQQFFSSEHFNEIRVLLGHRVSVLGFLGCDEPKVSGNFGFKDCWLGLEWVRDNIAAFGGDPEQVHLSGLSGGGHVVHQLLHQAARLAPSKAPFVTATLMSNAILTDPLPPSSRRDQFAAFCRALGADPSSPAILEELRDTTRYPTARLIEAVQAMEGLSTFRGVVGEDGWNRADEMEYQQSGGLAAGLKAAGVKCVIMGDVRDEDYFYSIVHPCESAADVLPNLERYYTAEASRALRSAYPDLPADASPAECDRLQGRILSDGQVHLPVRLLAKDLVGGGMPVVRYAIEYVAAKLGTKGHVSHGTDLALQHLRLSVLSPEETVAALGWLRALDEAIRPALEGQGDAFAQLEEEEMLVLAKDGSTAWKQDWRWSQLRAAEAALRVTDDKYFVNADDDDETPGDDAGSEAKKRKLRPVNRGAQACNECRGHKVSEAHLPGAYNSLA</sequence>
<dbReference type="Proteomes" id="UP000279259">
    <property type="component" value="Unassembled WGS sequence"/>
</dbReference>
<proteinExistence type="inferred from homology"/>
<feature type="region of interest" description="Disordered" evidence="4">
    <location>
        <begin position="547"/>
        <end position="574"/>
    </location>
</feature>
<evidence type="ECO:0000256" key="1">
    <source>
        <dbReference type="ARBA" id="ARBA00005964"/>
    </source>
</evidence>
<dbReference type="PROSITE" id="PS00122">
    <property type="entry name" value="CARBOXYLESTERASE_B_1"/>
    <property type="match status" value="1"/>
</dbReference>
<dbReference type="Gene3D" id="3.40.50.1820">
    <property type="entry name" value="alpha/beta hydrolase"/>
    <property type="match status" value="1"/>
</dbReference>
<dbReference type="STRING" id="1890683.A0A427YH86"/>
<evidence type="ECO:0000259" key="5">
    <source>
        <dbReference type="Pfam" id="PF00135"/>
    </source>
</evidence>
<gene>
    <name evidence="6" type="ORF">EHS25_001124</name>
</gene>
<dbReference type="PANTHER" id="PTHR43142">
    <property type="entry name" value="CARBOXYLIC ESTER HYDROLASE"/>
    <property type="match status" value="1"/>
</dbReference>
<dbReference type="AlphaFoldDB" id="A0A427YH86"/>
<protein>
    <recommendedName>
        <fullName evidence="3">Carboxylic ester hydrolase</fullName>
        <ecNumber evidence="3">3.1.1.-</ecNumber>
    </recommendedName>
</protein>
<feature type="compositionally biased region" description="Acidic residues" evidence="4">
    <location>
        <begin position="548"/>
        <end position="560"/>
    </location>
</feature>
<keyword evidence="2 3" id="KW-0378">Hydrolase</keyword>
<dbReference type="InterPro" id="IPR002018">
    <property type="entry name" value="CarbesteraseB"/>
</dbReference>
<feature type="domain" description="Carboxylesterase type B" evidence="5">
    <location>
        <begin position="32"/>
        <end position="464"/>
    </location>
</feature>
<dbReference type="InterPro" id="IPR019826">
    <property type="entry name" value="Carboxylesterase_B_AS"/>
</dbReference>
<evidence type="ECO:0000256" key="4">
    <source>
        <dbReference type="SAM" id="MobiDB-lite"/>
    </source>
</evidence>
<evidence type="ECO:0000256" key="2">
    <source>
        <dbReference type="ARBA" id="ARBA00022801"/>
    </source>
</evidence>
<dbReference type="SUPFAM" id="SSF53474">
    <property type="entry name" value="alpha/beta-Hydrolases"/>
    <property type="match status" value="1"/>
</dbReference>
<organism evidence="6 7">
    <name type="scientific">Saitozyma podzolica</name>
    <dbReference type="NCBI Taxonomy" id="1890683"/>
    <lineage>
        <taxon>Eukaryota</taxon>
        <taxon>Fungi</taxon>
        <taxon>Dikarya</taxon>
        <taxon>Basidiomycota</taxon>
        <taxon>Agaricomycotina</taxon>
        <taxon>Tremellomycetes</taxon>
        <taxon>Tremellales</taxon>
        <taxon>Trimorphomycetaceae</taxon>
        <taxon>Saitozyma</taxon>
    </lineage>
</organism>
<evidence type="ECO:0000256" key="3">
    <source>
        <dbReference type="RuleBase" id="RU361235"/>
    </source>
</evidence>
<evidence type="ECO:0000313" key="7">
    <source>
        <dbReference type="Proteomes" id="UP000279259"/>
    </source>
</evidence>